<evidence type="ECO:0000256" key="1">
    <source>
        <dbReference type="ARBA" id="ARBA00004477"/>
    </source>
</evidence>
<evidence type="ECO:0000256" key="6">
    <source>
        <dbReference type="SAM" id="Phobius"/>
    </source>
</evidence>
<feature type="transmembrane region" description="Helical" evidence="6">
    <location>
        <begin position="87"/>
        <end position="107"/>
    </location>
</feature>
<evidence type="ECO:0000313" key="8">
    <source>
        <dbReference type="EMBL" id="KAG2325743.1"/>
    </source>
</evidence>
<keyword evidence="5 6" id="KW-0472">Membrane</keyword>
<keyword evidence="4 6" id="KW-1133">Transmembrane helix</keyword>
<comment type="subcellular location">
    <subcellularLocation>
        <location evidence="1">Endoplasmic reticulum membrane</location>
        <topology evidence="1">Multi-pass membrane protein</topology>
    </subcellularLocation>
</comment>
<proteinExistence type="predicted"/>
<gene>
    <name evidence="8" type="ORF">Bca52824_008471</name>
</gene>
<keyword evidence="2 6" id="KW-0812">Transmembrane</keyword>
<dbReference type="InterPro" id="IPR045064">
    <property type="entry name" value="Reticulon-like"/>
</dbReference>
<reference evidence="8 9" key="1">
    <citation type="submission" date="2020-02" db="EMBL/GenBank/DDBJ databases">
        <authorList>
            <person name="Ma Q."/>
            <person name="Huang Y."/>
            <person name="Song X."/>
            <person name="Pei D."/>
        </authorList>
    </citation>
    <scope>NUCLEOTIDE SEQUENCE [LARGE SCALE GENOMIC DNA]</scope>
    <source>
        <strain evidence="8">Sxm20200214</strain>
        <tissue evidence="8">Leaf</tissue>
    </source>
</reference>
<dbReference type="PANTHER" id="PTHR10994">
    <property type="entry name" value="RETICULON"/>
    <property type="match status" value="1"/>
</dbReference>
<dbReference type="Proteomes" id="UP000886595">
    <property type="component" value="Unassembled WGS sequence"/>
</dbReference>
<evidence type="ECO:0000256" key="3">
    <source>
        <dbReference type="ARBA" id="ARBA00022824"/>
    </source>
</evidence>
<dbReference type="AlphaFoldDB" id="A0A8X7W847"/>
<dbReference type="GO" id="GO:0005789">
    <property type="term" value="C:endoplasmic reticulum membrane"/>
    <property type="evidence" value="ECO:0007669"/>
    <property type="project" value="UniProtKB-SubCell"/>
</dbReference>
<evidence type="ECO:0000256" key="4">
    <source>
        <dbReference type="ARBA" id="ARBA00022989"/>
    </source>
</evidence>
<dbReference type="PANTHER" id="PTHR10994:SF65">
    <property type="entry name" value="RETICULON-LIKE PROTEIN B12"/>
    <property type="match status" value="1"/>
</dbReference>
<dbReference type="InterPro" id="IPR003388">
    <property type="entry name" value="Reticulon"/>
</dbReference>
<accession>A0A8X7W847</accession>
<name>A0A8X7W847_BRACI</name>
<feature type="domain" description="Reticulon" evidence="7">
    <location>
        <begin position="69"/>
        <end position="175"/>
    </location>
</feature>
<sequence>MVFCLSSFFFFLVNQPSLLSVNLRLNPVTRILNLLVLFFLWSTSLVNLLIEFNRERMTVHEILGGAIGVGIVTVTIGSWMVFETSAYTVLTLLSSVLLLFFSILFLWSKSASILNSYEAMAEEASKLLRIHLNKLFQVSHDNAMGRDSELFTKVAVSLFLISFIGSLVDFKHFATPLLLSIDGSLLLIYNKAKELYLRLQIWAHPENEKQS</sequence>
<organism evidence="8 9">
    <name type="scientific">Brassica carinata</name>
    <name type="common">Ethiopian mustard</name>
    <name type="synonym">Abyssinian cabbage</name>
    <dbReference type="NCBI Taxonomy" id="52824"/>
    <lineage>
        <taxon>Eukaryota</taxon>
        <taxon>Viridiplantae</taxon>
        <taxon>Streptophyta</taxon>
        <taxon>Embryophyta</taxon>
        <taxon>Tracheophyta</taxon>
        <taxon>Spermatophyta</taxon>
        <taxon>Magnoliopsida</taxon>
        <taxon>eudicotyledons</taxon>
        <taxon>Gunneridae</taxon>
        <taxon>Pentapetalae</taxon>
        <taxon>rosids</taxon>
        <taxon>malvids</taxon>
        <taxon>Brassicales</taxon>
        <taxon>Brassicaceae</taxon>
        <taxon>Brassiceae</taxon>
        <taxon>Brassica</taxon>
    </lineage>
</organism>
<keyword evidence="3" id="KW-0256">Endoplasmic reticulum</keyword>
<dbReference type="EMBL" id="JAAMPC010000002">
    <property type="protein sequence ID" value="KAG2325743.1"/>
    <property type="molecule type" value="Genomic_DNA"/>
</dbReference>
<evidence type="ECO:0000256" key="5">
    <source>
        <dbReference type="ARBA" id="ARBA00023136"/>
    </source>
</evidence>
<evidence type="ECO:0000256" key="2">
    <source>
        <dbReference type="ARBA" id="ARBA00022692"/>
    </source>
</evidence>
<comment type="caution">
    <text evidence="8">The sequence shown here is derived from an EMBL/GenBank/DDBJ whole genome shotgun (WGS) entry which is preliminary data.</text>
</comment>
<feature type="transmembrane region" description="Helical" evidence="6">
    <location>
        <begin position="62"/>
        <end position="81"/>
    </location>
</feature>
<feature type="transmembrane region" description="Helical" evidence="6">
    <location>
        <begin position="30"/>
        <end position="50"/>
    </location>
</feature>
<evidence type="ECO:0000259" key="7">
    <source>
        <dbReference type="Pfam" id="PF02453"/>
    </source>
</evidence>
<dbReference type="OrthoDB" id="567788at2759"/>
<keyword evidence="9" id="KW-1185">Reference proteome</keyword>
<evidence type="ECO:0000313" key="9">
    <source>
        <dbReference type="Proteomes" id="UP000886595"/>
    </source>
</evidence>
<dbReference type="Pfam" id="PF02453">
    <property type="entry name" value="Reticulon"/>
    <property type="match status" value="1"/>
</dbReference>
<protein>
    <recommendedName>
        <fullName evidence="7">Reticulon domain-containing protein</fullName>
    </recommendedName>
</protein>
<dbReference type="GO" id="GO:0009617">
    <property type="term" value="P:response to bacterium"/>
    <property type="evidence" value="ECO:0007669"/>
    <property type="project" value="InterPro"/>
</dbReference>